<feature type="transmembrane region" description="Helical" evidence="9">
    <location>
        <begin position="122"/>
        <end position="139"/>
    </location>
</feature>
<dbReference type="UniPathway" id="UPA00665"/>
<dbReference type="PANTHER" id="PTHR33695">
    <property type="entry name" value="LIPOPROTEIN SIGNAL PEPTIDASE"/>
    <property type="match status" value="1"/>
</dbReference>
<dbReference type="GO" id="GO:0006508">
    <property type="term" value="P:proteolysis"/>
    <property type="evidence" value="ECO:0007669"/>
    <property type="project" value="UniProtKB-KW"/>
</dbReference>
<keyword evidence="8 9" id="KW-0472">Membrane</keyword>
<comment type="subcellular location">
    <subcellularLocation>
        <location evidence="9">Cell membrane</location>
        <topology evidence="9">Multi-pass membrane protein</topology>
    </subcellularLocation>
</comment>
<protein>
    <recommendedName>
        <fullName evidence="9">Lipoprotein signal peptidase</fullName>
        <ecNumber evidence="9">3.4.23.36</ecNumber>
    </recommendedName>
    <alternativeName>
        <fullName evidence="9">Prolipoprotein signal peptidase</fullName>
    </alternativeName>
    <alternativeName>
        <fullName evidence="9">Signal peptidase II</fullName>
        <shortName evidence="9">SPase II</shortName>
    </alternativeName>
</protein>
<dbReference type="PANTHER" id="PTHR33695:SF1">
    <property type="entry name" value="LIPOPROTEIN SIGNAL PEPTIDASE"/>
    <property type="match status" value="1"/>
</dbReference>
<dbReference type="AlphaFoldDB" id="A0A7H2BHQ2"/>
<dbReference type="RefSeq" id="WP_190616720.1">
    <property type="nucleotide sequence ID" value="NZ_CP061538.1"/>
</dbReference>
<name>A0A7H2BHQ2_9MICC</name>
<evidence type="ECO:0000256" key="1">
    <source>
        <dbReference type="ARBA" id="ARBA00006139"/>
    </source>
</evidence>
<comment type="catalytic activity">
    <reaction evidence="9">
        <text>Release of signal peptides from bacterial membrane prolipoproteins. Hydrolyzes -Xaa-Yaa-Zaa-|-(S,diacylglyceryl)Cys-, in which Xaa is hydrophobic (preferably Leu), and Yaa (Ala or Ser) and Zaa (Gly or Ala) have small, neutral side chains.</text>
        <dbReference type="EC" id="3.4.23.36"/>
    </reaction>
</comment>
<evidence type="ECO:0000256" key="3">
    <source>
        <dbReference type="ARBA" id="ARBA00022670"/>
    </source>
</evidence>
<accession>A0A7H2BHQ2</accession>
<evidence type="ECO:0000256" key="7">
    <source>
        <dbReference type="ARBA" id="ARBA00022989"/>
    </source>
</evidence>
<dbReference type="KEGG" id="rama:IDM48_07165"/>
<comment type="similarity">
    <text evidence="1 9 10">Belongs to the peptidase A8 family.</text>
</comment>
<feature type="compositionally biased region" description="Polar residues" evidence="11">
    <location>
        <begin position="1"/>
        <end position="12"/>
    </location>
</feature>
<dbReference type="GO" id="GO:0004190">
    <property type="term" value="F:aspartic-type endopeptidase activity"/>
    <property type="evidence" value="ECO:0007669"/>
    <property type="project" value="UniProtKB-UniRule"/>
</dbReference>
<dbReference type="Proteomes" id="UP000516421">
    <property type="component" value="Chromosome"/>
</dbReference>
<evidence type="ECO:0000256" key="6">
    <source>
        <dbReference type="ARBA" id="ARBA00022801"/>
    </source>
</evidence>
<evidence type="ECO:0000256" key="11">
    <source>
        <dbReference type="SAM" id="MobiDB-lite"/>
    </source>
</evidence>
<dbReference type="PRINTS" id="PR00781">
    <property type="entry name" value="LIPOSIGPTASE"/>
</dbReference>
<evidence type="ECO:0000256" key="2">
    <source>
        <dbReference type="ARBA" id="ARBA00022475"/>
    </source>
</evidence>
<dbReference type="InterPro" id="IPR001872">
    <property type="entry name" value="Peptidase_A8"/>
</dbReference>
<dbReference type="Pfam" id="PF01252">
    <property type="entry name" value="Peptidase_A8"/>
    <property type="match status" value="1"/>
</dbReference>
<evidence type="ECO:0000256" key="4">
    <source>
        <dbReference type="ARBA" id="ARBA00022692"/>
    </source>
</evidence>
<feature type="region of interest" description="Disordered" evidence="11">
    <location>
        <begin position="1"/>
        <end position="21"/>
    </location>
</feature>
<reference evidence="12 13" key="1">
    <citation type="submission" date="2020-09" db="EMBL/GenBank/DDBJ databases">
        <title>Investigation of environmental microbe.</title>
        <authorList>
            <person name="Ou Y."/>
            <person name="Kang Q."/>
        </authorList>
    </citation>
    <scope>NUCLEOTIDE SEQUENCE [LARGE SCALE GENOMIC DNA]</scope>
    <source>
        <strain evidence="12 13">KJZ-9</strain>
    </source>
</reference>
<comment type="pathway">
    <text evidence="9">Protein modification; lipoprotein biosynthesis (signal peptide cleavage).</text>
</comment>
<evidence type="ECO:0000313" key="12">
    <source>
        <dbReference type="EMBL" id="QNV39198.1"/>
    </source>
</evidence>
<dbReference type="EC" id="3.4.23.36" evidence="9"/>
<dbReference type="GO" id="GO:0005886">
    <property type="term" value="C:plasma membrane"/>
    <property type="evidence" value="ECO:0007669"/>
    <property type="project" value="UniProtKB-SubCell"/>
</dbReference>
<keyword evidence="3 9" id="KW-0645">Protease</keyword>
<organism evidence="12 13">
    <name type="scientific">Rothia amarae</name>
    <dbReference type="NCBI Taxonomy" id="169480"/>
    <lineage>
        <taxon>Bacteria</taxon>
        <taxon>Bacillati</taxon>
        <taxon>Actinomycetota</taxon>
        <taxon>Actinomycetes</taxon>
        <taxon>Micrococcales</taxon>
        <taxon>Micrococcaceae</taxon>
        <taxon>Rothia</taxon>
    </lineage>
</organism>
<evidence type="ECO:0000256" key="10">
    <source>
        <dbReference type="RuleBase" id="RU004181"/>
    </source>
</evidence>
<keyword evidence="5 9" id="KW-0064">Aspartyl protease</keyword>
<feature type="transmembrane region" description="Helical" evidence="9">
    <location>
        <begin position="159"/>
        <end position="184"/>
    </location>
</feature>
<gene>
    <name evidence="9 12" type="primary">lspA</name>
    <name evidence="12" type="ORF">IDM48_07165</name>
</gene>
<sequence>MVSRSSIQSEQGKNLPLEDPVGYSDVEKSSSVLSSSGARALLALAIFGLAYGADQLVKYLVQKNMELGETISVIDGVLRWRYILNPGAAFSMGENHTWVFTIITCVAAVICLVSLIRARATVWVCTLALLLGGILGNLTDRLFRAPGFGVGHVVDFISVGNFAIFNIADSCICVSMALIVVLVFRGINLDGTREEQN</sequence>
<evidence type="ECO:0000313" key="13">
    <source>
        <dbReference type="Proteomes" id="UP000516421"/>
    </source>
</evidence>
<dbReference type="HAMAP" id="MF_00161">
    <property type="entry name" value="LspA"/>
    <property type="match status" value="1"/>
</dbReference>
<keyword evidence="2 9" id="KW-1003">Cell membrane</keyword>
<comment type="function">
    <text evidence="9">This protein specifically catalyzes the removal of signal peptides from prolipoproteins.</text>
</comment>
<keyword evidence="13" id="KW-1185">Reference proteome</keyword>
<dbReference type="NCBIfam" id="TIGR00077">
    <property type="entry name" value="lspA"/>
    <property type="match status" value="1"/>
</dbReference>
<keyword evidence="4 9" id="KW-0812">Transmembrane</keyword>
<evidence type="ECO:0000256" key="9">
    <source>
        <dbReference type="HAMAP-Rule" id="MF_00161"/>
    </source>
</evidence>
<proteinExistence type="inferred from homology"/>
<keyword evidence="6 9" id="KW-0378">Hydrolase</keyword>
<feature type="transmembrane region" description="Helical" evidence="9">
    <location>
        <begin position="38"/>
        <end position="57"/>
    </location>
</feature>
<keyword evidence="7 9" id="KW-1133">Transmembrane helix</keyword>
<feature type="active site" evidence="9">
    <location>
        <position position="155"/>
    </location>
</feature>
<feature type="active site" evidence="9">
    <location>
        <position position="169"/>
    </location>
</feature>
<evidence type="ECO:0000256" key="8">
    <source>
        <dbReference type="ARBA" id="ARBA00023136"/>
    </source>
</evidence>
<feature type="transmembrane region" description="Helical" evidence="9">
    <location>
        <begin position="97"/>
        <end position="115"/>
    </location>
</feature>
<dbReference type="EMBL" id="CP061538">
    <property type="protein sequence ID" value="QNV39198.1"/>
    <property type="molecule type" value="Genomic_DNA"/>
</dbReference>
<evidence type="ECO:0000256" key="5">
    <source>
        <dbReference type="ARBA" id="ARBA00022750"/>
    </source>
</evidence>